<reference evidence="2 3" key="1">
    <citation type="submission" date="2015-03" db="EMBL/GenBank/DDBJ databases">
        <authorList>
            <person name="Hassan Y."/>
            <person name="Lepp D."/>
            <person name="Li X.-Z."/>
            <person name="Zhou T."/>
        </authorList>
    </citation>
    <scope>NUCLEOTIDE SEQUENCE [LARGE SCALE GENOMIC DNA]</scope>
    <source>
        <strain evidence="2 3">IPL18</strain>
    </source>
</reference>
<accession>A0A0F5FKI3</accession>
<keyword evidence="1" id="KW-0472">Membrane</keyword>
<evidence type="ECO:0000313" key="2">
    <source>
        <dbReference type="EMBL" id="KKB09409.1"/>
    </source>
</evidence>
<dbReference type="RefSeq" id="WP_046104102.1">
    <property type="nucleotide sequence ID" value="NZ_JZEY01000054.1"/>
</dbReference>
<protein>
    <submittedName>
        <fullName evidence="2">Uncharacterized protein</fullName>
    </submittedName>
</protein>
<dbReference type="EMBL" id="JZEY01000054">
    <property type="protein sequence ID" value="KKB09409.1"/>
    <property type="molecule type" value="Genomic_DNA"/>
</dbReference>
<dbReference type="PATRIC" id="fig|429727.3.peg.1157"/>
<keyword evidence="1" id="KW-1133">Transmembrane helix</keyword>
<proteinExistence type="predicted"/>
<feature type="transmembrane region" description="Helical" evidence="1">
    <location>
        <begin position="33"/>
        <end position="55"/>
    </location>
</feature>
<evidence type="ECO:0000256" key="1">
    <source>
        <dbReference type="SAM" id="Phobius"/>
    </source>
</evidence>
<keyword evidence="1" id="KW-0812">Transmembrane</keyword>
<evidence type="ECO:0000313" key="3">
    <source>
        <dbReference type="Proteomes" id="UP000033649"/>
    </source>
</evidence>
<sequence length="87" mass="9483">MGYVFYVFGVLGLLLALYMGTIGAPVDPMARAFAWTYTASLVGASIGLFAIGRVLDLLAQIARNTESLRSFGKSRREGRDDRVEPKP</sequence>
<comment type="caution">
    <text evidence="2">The sequence shown here is derived from an EMBL/GenBank/DDBJ whole genome shotgun (WGS) entry which is preliminary data.</text>
</comment>
<gene>
    <name evidence="2" type="ORF">VE26_05595</name>
</gene>
<dbReference type="AlphaFoldDB" id="A0A0F5FKI3"/>
<dbReference type="STRING" id="429727.VE26_05595"/>
<keyword evidence="3" id="KW-1185">Reference proteome</keyword>
<organism evidence="2 3">
    <name type="scientific">Devosia chinhatensis</name>
    <dbReference type="NCBI Taxonomy" id="429727"/>
    <lineage>
        <taxon>Bacteria</taxon>
        <taxon>Pseudomonadati</taxon>
        <taxon>Pseudomonadota</taxon>
        <taxon>Alphaproteobacteria</taxon>
        <taxon>Hyphomicrobiales</taxon>
        <taxon>Devosiaceae</taxon>
        <taxon>Devosia</taxon>
    </lineage>
</organism>
<name>A0A0F5FKI3_9HYPH</name>
<dbReference type="Proteomes" id="UP000033649">
    <property type="component" value="Unassembled WGS sequence"/>
</dbReference>